<comment type="caution">
    <text evidence="3">The sequence shown here is derived from an EMBL/GenBank/DDBJ whole genome shotgun (WGS) entry which is preliminary data.</text>
</comment>
<accession>A0A433QC48</accession>
<feature type="compositionally biased region" description="Basic and acidic residues" evidence="1">
    <location>
        <begin position="13"/>
        <end position="23"/>
    </location>
</feature>
<evidence type="ECO:0000313" key="3">
    <source>
        <dbReference type="EMBL" id="RUS27380.1"/>
    </source>
</evidence>
<gene>
    <name evidence="3" type="ORF">BC938DRAFT_483328</name>
</gene>
<evidence type="ECO:0000256" key="1">
    <source>
        <dbReference type="SAM" id="MobiDB-lite"/>
    </source>
</evidence>
<feature type="compositionally biased region" description="Polar residues" evidence="1">
    <location>
        <begin position="1"/>
        <end position="12"/>
    </location>
</feature>
<keyword evidence="2" id="KW-0472">Membrane</keyword>
<feature type="transmembrane region" description="Helical" evidence="2">
    <location>
        <begin position="83"/>
        <end position="107"/>
    </location>
</feature>
<organism evidence="3 4">
    <name type="scientific">Jimgerdemannia flammicorona</name>
    <dbReference type="NCBI Taxonomy" id="994334"/>
    <lineage>
        <taxon>Eukaryota</taxon>
        <taxon>Fungi</taxon>
        <taxon>Fungi incertae sedis</taxon>
        <taxon>Mucoromycota</taxon>
        <taxon>Mucoromycotina</taxon>
        <taxon>Endogonomycetes</taxon>
        <taxon>Endogonales</taxon>
        <taxon>Endogonaceae</taxon>
        <taxon>Jimgerdemannia</taxon>
    </lineage>
</organism>
<dbReference type="AlphaFoldDB" id="A0A433QC48"/>
<evidence type="ECO:0000313" key="4">
    <source>
        <dbReference type="Proteomes" id="UP000274822"/>
    </source>
</evidence>
<keyword evidence="4" id="KW-1185">Reference proteome</keyword>
<dbReference type="EMBL" id="RBNJ01008503">
    <property type="protein sequence ID" value="RUS27380.1"/>
    <property type="molecule type" value="Genomic_DNA"/>
</dbReference>
<keyword evidence="2" id="KW-0812">Transmembrane</keyword>
<feature type="region of interest" description="Disordered" evidence="1">
    <location>
        <begin position="1"/>
        <end position="25"/>
    </location>
</feature>
<reference evidence="3 4" key="1">
    <citation type="journal article" date="2018" name="New Phytol.">
        <title>Phylogenomics of Endogonaceae and evolution of mycorrhizas within Mucoromycota.</title>
        <authorList>
            <person name="Chang Y."/>
            <person name="Desiro A."/>
            <person name="Na H."/>
            <person name="Sandor L."/>
            <person name="Lipzen A."/>
            <person name="Clum A."/>
            <person name="Barry K."/>
            <person name="Grigoriev I.V."/>
            <person name="Martin F.M."/>
            <person name="Stajich J.E."/>
            <person name="Smith M.E."/>
            <person name="Bonito G."/>
            <person name="Spatafora J.W."/>
        </authorList>
    </citation>
    <scope>NUCLEOTIDE SEQUENCE [LARGE SCALE GENOMIC DNA]</scope>
    <source>
        <strain evidence="3 4">AD002</strain>
    </source>
</reference>
<protein>
    <submittedName>
        <fullName evidence="3">Uncharacterized protein</fullName>
    </submittedName>
</protein>
<evidence type="ECO:0000256" key="2">
    <source>
        <dbReference type="SAM" id="Phobius"/>
    </source>
</evidence>
<keyword evidence="2" id="KW-1133">Transmembrane helix</keyword>
<sequence length="114" mass="13057">MQRQPSDNNSDGLEQKKNSEIEKTPSAAERCCAFRSSIPVPVTHLIFWNLSSQWSEKLVSFTTAVSDSTLVIGQDFWVRLLLAFWYIFVMLEKLLFTISAISDLSILNQVIRMK</sequence>
<proteinExistence type="predicted"/>
<name>A0A433QC48_9FUNG</name>
<dbReference type="Proteomes" id="UP000274822">
    <property type="component" value="Unassembled WGS sequence"/>
</dbReference>
<feature type="non-terminal residue" evidence="3">
    <location>
        <position position="114"/>
    </location>
</feature>